<feature type="non-terminal residue" evidence="2">
    <location>
        <position position="292"/>
    </location>
</feature>
<feature type="compositionally biased region" description="Basic and acidic residues" evidence="1">
    <location>
        <begin position="152"/>
        <end position="172"/>
    </location>
</feature>
<feature type="compositionally biased region" description="Low complexity" evidence="1">
    <location>
        <begin position="99"/>
        <end position="108"/>
    </location>
</feature>
<evidence type="ECO:0000313" key="2">
    <source>
        <dbReference type="EMBL" id="CAA9476870.1"/>
    </source>
</evidence>
<reference evidence="2" key="1">
    <citation type="submission" date="2020-02" db="EMBL/GenBank/DDBJ databases">
        <authorList>
            <person name="Meier V. D."/>
        </authorList>
    </citation>
    <scope>NUCLEOTIDE SEQUENCE</scope>
    <source>
        <strain evidence="2">AVDCRST_MAG38</strain>
    </source>
</reference>
<feature type="compositionally biased region" description="Basic residues" evidence="1">
    <location>
        <begin position="241"/>
        <end position="275"/>
    </location>
</feature>
<feature type="compositionally biased region" description="Basic residues" evidence="1">
    <location>
        <begin position="213"/>
        <end position="232"/>
    </location>
</feature>
<feature type="compositionally biased region" description="Basic residues" evidence="1">
    <location>
        <begin position="40"/>
        <end position="73"/>
    </location>
</feature>
<protein>
    <submittedName>
        <fullName evidence="2">PFIG00823557: AC2 (Proteasome assembly chaperone) family</fullName>
    </submittedName>
</protein>
<feature type="compositionally biased region" description="Basic residues" evidence="1">
    <location>
        <begin position="111"/>
        <end position="137"/>
    </location>
</feature>
<dbReference type="GO" id="GO:0000502">
    <property type="term" value="C:proteasome complex"/>
    <property type="evidence" value="ECO:0007669"/>
    <property type="project" value="UniProtKB-KW"/>
</dbReference>
<sequence>AAAAVGETTGRAQGTGPRLRLQGMERRRRGRLVSPDLRRRQPRGRALRHDRSRRVRRLPGHPPHRPPHRHALAPHRVAGFRGLRGAGPARPARPHPADRPGAGDPLARLRPDRRRSRRGPRRPARRLPGRHARRRPAHPAGAPHRPGQRRGPHGDLRPRQAELRGSDRDRRSAACRVRRRRPADRVAVGGGAALRRGGAQPQGRAGPHAQARERRRRHRGRLRARDRGRRLRAPGLACRGPRSRRAGLRRAPRAQRRRRGRHARRLRSPVRRRPGARVPALPPPARRRTAGL</sequence>
<feature type="region of interest" description="Disordered" evidence="1">
    <location>
        <begin position="1"/>
        <end position="292"/>
    </location>
</feature>
<feature type="compositionally biased region" description="Low complexity" evidence="1">
    <location>
        <begin position="74"/>
        <end position="90"/>
    </location>
</feature>
<evidence type="ECO:0000256" key="1">
    <source>
        <dbReference type="SAM" id="MobiDB-lite"/>
    </source>
</evidence>
<dbReference type="AlphaFoldDB" id="A0A6J4RTF6"/>
<proteinExistence type="predicted"/>
<feature type="compositionally biased region" description="Low complexity" evidence="1">
    <location>
        <begin position="193"/>
        <end position="209"/>
    </location>
</feature>
<organism evidence="2">
    <name type="scientific">uncultured Solirubrobacteraceae bacterium</name>
    <dbReference type="NCBI Taxonomy" id="1162706"/>
    <lineage>
        <taxon>Bacteria</taxon>
        <taxon>Bacillati</taxon>
        <taxon>Actinomycetota</taxon>
        <taxon>Thermoleophilia</taxon>
        <taxon>Solirubrobacterales</taxon>
        <taxon>Solirubrobacteraceae</taxon>
        <taxon>environmental samples</taxon>
    </lineage>
</organism>
<keyword evidence="2" id="KW-0647">Proteasome</keyword>
<dbReference type="EMBL" id="CADCVJ010000147">
    <property type="protein sequence ID" value="CAA9476870.1"/>
    <property type="molecule type" value="Genomic_DNA"/>
</dbReference>
<gene>
    <name evidence="2" type="ORF">AVDCRST_MAG38-1738</name>
</gene>
<name>A0A6J4RTF6_9ACTN</name>
<accession>A0A6J4RTF6</accession>
<feature type="non-terminal residue" evidence="2">
    <location>
        <position position="1"/>
    </location>
</feature>